<feature type="domain" description="Carrier" evidence="8">
    <location>
        <begin position="3627"/>
        <end position="3703"/>
    </location>
</feature>
<dbReference type="NCBIfam" id="TIGR01746">
    <property type="entry name" value="Thioester-redct"/>
    <property type="match status" value="1"/>
</dbReference>
<dbReference type="Gene3D" id="3.40.50.980">
    <property type="match status" value="2"/>
</dbReference>
<dbReference type="InterPro" id="IPR006162">
    <property type="entry name" value="Ppantetheine_attach_site"/>
</dbReference>
<dbReference type="CDD" id="cd05918">
    <property type="entry name" value="A_NRPS_SidN3_like"/>
    <property type="match status" value="5"/>
</dbReference>
<dbReference type="Pfam" id="PF00501">
    <property type="entry name" value="AMP-binding"/>
    <property type="match status" value="5"/>
</dbReference>
<evidence type="ECO:0000256" key="6">
    <source>
        <dbReference type="ARBA" id="ARBA00022679"/>
    </source>
</evidence>
<dbReference type="CDD" id="cd19542">
    <property type="entry name" value="CT_NRPS-like"/>
    <property type="match status" value="1"/>
</dbReference>
<dbReference type="Gene3D" id="2.30.38.10">
    <property type="entry name" value="Luciferase, Domain 3"/>
    <property type="match status" value="1"/>
</dbReference>
<dbReference type="SUPFAM" id="SSF56801">
    <property type="entry name" value="Acetyl-CoA synthetase-like"/>
    <property type="match status" value="6"/>
</dbReference>
<comment type="pathway">
    <text evidence="1">Alkaloid biosynthesis; ergot alkaloid biosynthesis.</text>
</comment>
<keyword evidence="10" id="KW-1185">Reference proteome</keyword>
<dbReference type="STRING" id="1380566.A0A179FEZ2"/>
<comment type="pathway">
    <text evidence="2">Secondary metabolite biosynthesis.</text>
</comment>
<feature type="domain" description="Carrier" evidence="8">
    <location>
        <begin position="4705"/>
        <end position="4781"/>
    </location>
</feature>
<evidence type="ECO:0000256" key="1">
    <source>
        <dbReference type="ARBA" id="ARBA00005107"/>
    </source>
</evidence>
<dbReference type="OrthoDB" id="416786at2759"/>
<protein>
    <submittedName>
        <fullName evidence="9">Nonribosomal peptide synthase</fullName>
    </submittedName>
</protein>
<dbReference type="KEGG" id="pchm:VFPPC_05431"/>
<dbReference type="InterPro" id="IPR010080">
    <property type="entry name" value="Thioester_reductase-like_dom"/>
</dbReference>
<dbReference type="FunFam" id="1.10.1200.10:FF:000005">
    <property type="entry name" value="Nonribosomal peptide synthetase 1"/>
    <property type="match status" value="2"/>
</dbReference>
<dbReference type="GO" id="GO:0043041">
    <property type="term" value="P:amino acid activation for nonribosomal peptide biosynthetic process"/>
    <property type="evidence" value="ECO:0007669"/>
    <property type="project" value="TreeGrafter"/>
</dbReference>
<evidence type="ECO:0000256" key="5">
    <source>
        <dbReference type="ARBA" id="ARBA00022598"/>
    </source>
</evidence>
<dbReference type="GO" id="GO:0031177">
    <property type="term" value="F:phosphopantetheine binding"/>
    <property type="evidence" value="ECO:0007669"/>
    <property type="project" value="InterPro"/>
</dbReference>
<dbReference type="Gene3D" id="3.30.559.30">
    <property type="entry name" value="Nonribosomal peptide synthetase, condensation domain"/>
    <property type="match status" value="5"/>
</dbReference>
<dbReference type="InterPro" id="IPR001242">
    <property type="entry name" value="Condensation_dom"/>
</dbReference>
<evidence type="ECO:0000256" key="4">
    <source>
        <dbReference type="ARBA" id="ARBA00022553"/>
    </source>
</evidence>
<dbReference type="SUPFAM" id="SSF47336">
    <property type="entry name" value="ACP-like"/>
    <property type="match status" value="6"/>
</dbReference>
<proteinExistence type="inferred from homology"/>
<dbReference type="Gene3D" id="3.40.50.720">
    <property type="entry name" value="NAD(P)-binding Rossmann-like Domain"/>
    <property type="match status" value="1"/>
</dbReference>
<dbReference type="Gene3D" id="1.10.1200.10">
    <property type="entry name" value="ACP-like"/>
    <property type="match status" value="6"/>
</dbReference>
<dbReference type="FunFam" id="3.40.50.12780:FF:000014">
    <property type="entry name" value="Nonribosomal peptide synthetase 1"/>
    <property type="match status" value="2"/>
</dbReference>
<keyword evidence="4" id="KW-0597">Phosphoprotein</keyword>
<organism evidence="9 10">
    <name type="scientific">Pochonia chlamydosporia 170</name>
    <dbReference type="NCBI Taxonomy" id="1380566"/>
    <lineage>
        <taxon>Eukaryota</taxon>
        <taxon>Fungi</taxon>
        <taxon>Dikarya</taxon>
        <taxon>Ascomycota</taxon>
        <taxon>Pezizomycotina</taxon>
        <taxon>Sordariomycetes</taxon>
        <taxon>Hypocreomycetidae</taxon>
        <taxon>Hypocreales</taxon>
        <taxon>Clavicipitaceae</taxon>
        <taxon>Pochonia</taxon>
    </lineage>
</organism>
<comment type="similarity">
    <text evidence="7">Belongs to the NRP synthetase family.</text>
</comment>
<dbReference type="GO" id="GO:0016874">
    <property type="term" value="F:ligase activity"/>
    <property type="evidence" value="ECO:0007669"/>
    <property type="project" value="UniProtKB-KW"/>
</dbReference>
<reference evidence="9 10" key="1">
    <citation type="journal article" date="2016" name="PLoS Pathog.">
        <title>Biosynthesis of antibiotic leucinostatins in bio-control fungus Purpureocillium lilacinum and their inhibition on phytophthora revealed by genome mining.</title>
        <authorList>
            <person name="Wang G."/>
            <person name="Liu Z."/>
            <person name="Lin R."/>
            <person name="Li E."/>
            <person name="Mao Z."/>
            <person name="Ling J."/>
            <person name="Yang Y."/>
            <person name="Yin W.B."/>
            <person name="Xie B."/>
        </authorList>
    </citation>
    <scope>NUCLEOTIDE SEQUENCE [LARGE SCALE GENOMIC DNA]</scope>
    <source>
        <strain evidence="9">170</strain>
    </source>
</reference>
<dbReference type="PROSITE" id="PS50075">
    <property type="entry name" value="CARRIER"/>
    <property type="match status" value="6"/>
</dbReference>
<dbReference type="SUPFAM" id="SSF51735">
    <property type="entry name" value="NAD(P)-binding Rossmann-fold domains"/>
    <property type="match status" value="1"/>
</dbReference>
<dbReference type="Gene3D" id="3.30.300.30">
    <property type="match status" value="6"/>
</dbReference>
<evidence type="ECO:0000256" key="3">
    <source>
        <dbReference type="ARBA" id="ARBA00022450"/>
    </source>
</evidence>
<dbReference type="EMBL" id="LSBJ02000005">
    <property type="protein sequence ID" value="OAQ64094.1"/>
    <property type="molecule type" value="Genomic_DNA"/>
</dbReference>
<gene>
    <name evidence="9" type="ORF">VFPPC_05431</name>
</gene>
<evidence type="ECO:0000313" key="9">
    <source>
        <dbReference type="EMBL" id="OAQ64094.1"/>
    </source>
</evidence>
<name>A0A179FEZ2_METCM</name>
<evidence type="ECO:0000256" key="7">
    <source>
        <dbReference type="ARBA" id="ARBA00029454"/>
    </source>
</evidence>
<dbReference type="NCBIfam" id="NF003417">
    <property type="entry name" value="PRK04813.1"/>
    <property type="match status" value="6"/>
</dbReference>
<dbReference type="InterPro" id="IPR036291">
    <property type="entry name" value="NAD(P)-bd_dom_sf"/>
</dbReference>
<dbReference type="InterPro" id="IPR036736">
    <property type="entry name" value="ACP-like_sf"/>
</dbReference>
<dbReference type="InterPro" id="IPR020806">
    <property type="entry name" value="PKS_PP-bd"/>
</dbReference>
<dbReference type="NCBIfam" id="TIGR01733">
    <property type="entry name" value="AA-adenyl-dom"/>
    <property type="match status" value="4"/>
</dbReference>
<dbReference type="PANTHER" id="PTHR45527:SF16">
    <property type="entry name" value="NONRIBOSOMAL PEPTIDE SYNTHASE ATNA-RELATED"/>
    <property type="match status" value="1"/>
</dbReference>
<dbReference type="PROSITE" id="PS00012">
    <property type="entry name" value="PHOSPHOPANTETHEINE"/>
    <property type="match status" value="4"/>
</dbReference>
<dbReference type="FunFam" id="3.40.50.980:FF:000001">
    <property type="entry name" value="Non-ribosomal peptide synthetase"/>
    <property type="match status" value="1"/>
</dbReference>
<dbReference type="CDD" id="cd19545">
    <property type="entry name" value="FUM14_C_NRPS-like"/>
    <property type="match status" value="4"/>
</dbReference>
<feature type="domain" description="Carrier" evidence="8">
    <location>
        <begin position="2529"/>
        <end position="2605"/>
    </location>
</feature>
<keyword evidence="6" id="KW-0808">Transferase</keyword>
<dbReference type="Pfam" id="PF00550">
    <property type="entry name" value="PP-binding"/>
    <property type="match status" value="6"/>
</dbReference>
<dbReference type="PROSITE" id="PS00455">
    <property type="entry name" value="AMP_BINDING"/>
    <property type="match status" value="4"/>
</dbReference>
<evidence type="ECO:0000256" key="2">
    <source>
        <dbReference type="ARBA" id="ARBA00005179"/>
    </source>
</evidence>
<dbReference type="GO" id="GO:0005737">
    <property type="term" value="C:cytoplasm"/>
    <property type="evidence" value="ECO:0007669"/>
    <property type="project" value="TreeGrafter"/>
</dbReference>
<keyword evidence="3" id="KW-0596">Phosphopantetheine</keyword>
<dbReference type="Pfam" id="PF07993">
    <property type="entry name" value="NAD_binding_4"/>
    <property type="match status" value="1"/>
</dbReference>
<dbReference type="Pfam" id="PF00668">
    <property type="entry name" value="Condensation"/>
    <property type="match status" value="5"/>
</dbReference>
<dbReference type="InterPro" id="IPR045851">
    <property type="entry name" value="AMP-bd_C_sf"/>
</dbReference>
<dbReference type="SUPFAM" id="SSF52777">
    <property type="entry name" value="CoA-dependent acyltransferases"/>
    <property type="match status" value="10"/>
</dbReference>
<dbReference type="GeneID" id="28848622"/>
<comment type="caution">
    <text evidence="9">The sequence shown here is derived from an EMBL/GenBank/DDBJ whole genome shotgun (WGS) entry which is preliminary data.</text>
</comment>
<evidence type="ECO:0000259" key="8">
    <source>
        <dbReference type="PROSITE" id="PS50075"/>
    </source>
</evidence>
<dbReference type="FunFam" id="3.30.559.30:FF:000003">
    <property type="entry name" value="Nonribosomal peptide synthase SidD"/>
    <property type="match status" value="4"/>
</dbReference>
<keyword evidence="5" id="KW-0436">Ligase</keyword>
<dbReference type="RefSeq" id="XP_018141408.1">
    <property type="nucleotide sequence ID" value="XM_018284628.1"/>
</dbReference>
<dbReference type="InterPro" id="IPR013120">
    <property type="entry name" value="FAR_NAD-bd"/>
</dbReference>
<dbReference type="FunFam" id="3.30.300.30:FF:000015">
    <property type="entry name" value="Nonribosomal peptide synthase SidD"/>
    <property type="match status" value="5"/>
</dbReference>
<dbReference type="GO" id="GO:0044550">
    <property type="term" value="P:secondary metabolite biosynthetic process"/>
    <property type="evidence" value="ECO:0007669"/>
    <property type="project" value="TreeGrafter"/>
</dbReference>
<dbReference type="InterPro" id="IPR042099">
    <property type="entry name" value="ANL_N_sf"/>
</dbReference>
<dbReference type="InterPro" id="IPR023213">
    <property type="entry name" value="CAT-like_dom_sf"/>
</dbReference>
<dbReference type="InterPro" id="IPR000873">
    <property type="entry name" value="AMP-dep_synth/lig_dom"/>
</dbReference>
<feature type="domain" description="Carrier" evidence="8">
    <location>
        <begin position="124"/>
        <end position="197"/>
    </location>
</feature>
<feature type="domain" description="Carrier" evidence="8">
    <location>
        <begin position="1437"/>
        <end position="1513"/>
    </location>
</feature>
<dbReference type="InterPro" id="IPR009081">
    <property type="entry name" value="PP-bd_ACP"/>
</dbReference>
<dbReference type="Gene3D" id="3.30.559.10">
    <property type="entry name" value="Chloramphenicol acetyltransferase-like domain"/>
    <property type="match status" value="5"/>
</dbReference>
<dbReference type="PANTHER" id="PTHR45527">
    <property type="entry name" value="NONRIBOSOMAL PEPTIDE SYNTHETASE"/>
    <property type="match status" value="1"/>
</dbReference>
<accession>A0A179FEZ2</accession>
<evidence type="ECO:0000313" key="10">
    <source>
        <dbReference type="Proteomes" id="UP000078397"/>
    </source>
</evidence>
<feature type="domain" description="Carrier" evidence="8">
    <location>
        <begin position="5786"/>
        <end position="5864"/>
    </location>
</feature>
<dbReference type="Gene3D" id="3.40.50.12780">
    <property type="entry name" value="N-terminal domain of ligase-like"/>
    <property type="match status" value="4"/>
</dbReference>
<dbReference type="Proteomes" id="UP000078397">
    <property type="component" value="Unassembled WGS sequence"/>
</dbReference>
<dbReference type="InterPro" id="IPR020845">
    <property type="entry name" value="AMP-binding_CS"/>
</dbReference>
<sequence>MTVPTSIVESSSWIEERLLQLAGIKEAKVIYAEVGERNDPALAVAISLQHNTHAKAADTTAALKSYRNAIKKEAKAQFPRHVQSIPKKWVVLEQLPTTPSGEIDEKALRNEIQGSGTNGHHSDRPISDRINRIIATALQITESKLDLSASFIRLGGDSITAIEVMSRCMAEDILLEVGDILGAKMISDLYAKAERHPLRVNGTSRLNDKIHQSEMELNGTLESGNLTQWELCEQDIHGIKTAVHSFELRHSLIRETSNTQFDLNVMIACIAALVHSLQEHFPGRDALHVDVDGTRTIVFKRSITNTTANGRRELLQYCRDELLCPRNNCRRPNQKGGLVDMSIRFSTPAKLNGRENAYCEKGTAEMRVSAVFNVEGLAHEAGSRIKVNMTFPQKLQHHQSTEQGWTEQVKTNMGTYLESLESLEDIVSFYNFPLFDGTYSHLNKVLDSAKAKGYSEIEDIYPCTPVQEGMVISQLRSDQAYIIDTTFSARLKGSLKAFSAVQIESAWTKVVACHAALRTIFLPSFGESSAFDQVVLKTISPDIKRYKSALNMESALKALDTYPVEALSPTRPGHRLLICETDDGTAACRLQISHAIVDGMSVEILFKDLILAYAEQLQQSVCPPFSSYVSFAQGQTKRVRLGKTSLDYWLEYTRNLTSCQFPQIAEESKKPREFLTQSIDIDGAKLQNFCQQHGVTMATLIQTAWGIVLQGYTLSNDVCFGYVSSGRDAALEGLQNMVGTLMNLLICRVTCLESDTFLDLLHRLQSELGAALRNQNVSLSAIQNSMNLEQSLFNTIVSVIYPLHETNGNMSPLEIDVLSNRAPTEYDVAVTLHLTKETPSLYLDYYTSVMSHEDGRRLARSFRKVLDDIVCNPTAPVKDYSVVSTLDIERNLKAYNLLPPLAESCTHWLIERHIQQRPEEQAVASWDRNLTYKELGSFTFRLAQTLEQRNIGPETVVALCFPKSSWAVVSMVAVQMAGAAFVPLDPHAPQSRIRAMLQDVGAKLCLCSVEYESLIKESGVTSLRVSEESLLAMPLPASAPTSSATPKNLCYVIFTSGSTGKPKGIMLQHDSICTTSEGYGKQTNIGPGTRVLQFSAYTFDIGVLDVLVTLMRGGCVCVISDQERLHDLAGGIARTTANWMFLTPTVSDLVSPSMVPTIKTLSLGGEAINQTSADRWGHVQQLYGLYGPAEASGWCAWNPSLRDSKTSTNIGNPLSSVFWVVDPASADRLVPDGCVGELMLQGPLLGRGYIAADEQSLSNWIEDAKLLPRGIPPVRAYLTGDLVRRNADGTIEYVGRKDSQVKINGQRTEISGIECVLSEYLPCEMRGIVDLLSLEDGARDTLVALLWYTSGSKLSHSAPKICFDPSDDERQQIEKLDSMLRAEIPSYMVPSRYFILYGQPQRTASDKISRKELGSLARKAGMAGLLGLQPCSKEPEMPSTPIEFQIHRLWCKVLGVPRQKIGRNDNFLRIGGDSLAAIKLSSEARANGINLSVETIFSNPKLADMARMVTPDTTPLENKTLPFELIPSEFNIPTLKQQIQELCQLPSPGSIEDIYPSATLQEGLMALSAKSPGSYVAKIIYRLAGGADVHQFKAAWEKTVDACDILRTRIVVVDNIITFQVVVSEKVCWNFSTKANLRSVVAGLDDTSFGYGSSLCSYTLHFEENDVYFIWLCHHALFDSWTMTIIMEILGAFYSQAEQPTLQPYSTFIRHIVNKDMSAAEEYWKEQLQGAPKADFPIRLSAATMGTNSYTTTNAVTKTSISLPDPVGTPITKASIFRAAWAVVLGKYCNTNDICFGATVSGRYTSIAGVDRIAGPMIASVPVRIAIDPGIGTSDFLQAVQDQASEMAKFEQFGLQNISKLGREFAEACDFASLLVVNSTGTGETLRNLFGILESSEIEKSVSEDAMKNYFNYPLVLQASIGQDDVELVFVYDEAFVSDAQCLALSSHLEHVANQLLAEKDSLLGSITVSGPWDLQQACDWNRNDISVVPNCLTDMFLDKVAQIPDNEALFSSEGSMTYAELNTATDALACYLQSLDLPRKSVIAICFEASKFAVISMLAILKAGHAFMPIDPLHPVHRRQQLVSEVDAEVLLTSSLSTRSCQGIAKFVLEVSGDFLRSIRDNIYEAGVQHKPLPTDAAYILFTSGSTGRPKGVVIEHSAICSSITSHGRRYDLGITSRVLQFSSYVFDASICEIFTTLAFGGVVCILPHTQKLQNAPQFITSARVNTAFLTPSFVSTFTYDQVPTLEVLVLGGEAPTPDIITKWQGRVKLINGYGPTECCVYCTSYTYQAGDSNPRTIGTGHHGFCWIGDPNDYDTLAPIGCIGELVIQSHALARGYYNDMSRSTSVFPGEPKWLPESARNSMLRFYKTGDLVRYNFKGEIEYIGRKDTQVKLRGQRLEIGEVEHSIRAADDLLSHAAVHFCSRTTGDFLIAFLTFSTIESGPVGSSLESLLIDRNSWTTSFRDRMATIKAYLQDTLPPYMIPSFFIPLSAMPFISSMKIDRRKLKTLTDSLSLERLTEFSMADRKLPPTTDMEFKIRALWAEVLRIDPDHIGKEDSFLEVGGDSISAIQLSSAARQQGLDIPAPAIFKSPRLMDMALNTNLVTATSTKEEQVVKPFSLLGSAHVEDTIRKLREICGLQENEVIEDAYPCTPLQEGLLALSIKHPHSYVAKHVYRLHEHIDLDLLKASWKLIYDNCDSQRLRIVQIGDVSLQVLVGGDFVWEHTIGHNLQSYLHVAQTMQMTYGSRLCRSAIIQDENGASYLIWIIHHAVVDGWTMKLILRSLKSAYEEGSAPRFNPFSWFIQYASNLDKSRLCEYWTKELHGARAASFPPLASATKTSRLEKVTRILTRDISFPSRINSSITKGTILRAAWAMLLSRYSGMDDLCFAVTASGRNAPLSGIENIAGPVIGTVPIRVKIDPKQDLVDFLGQVQSQALAMMPYEQMGFQNIAKLGEDAKKACELSSLLIVQPEQQVGDILNAASSIMDREKDDKYGVAETFEGYFTFPVVIQCMMFENHVMVHLTYDSSIVSDWQMNCLSVHYDNIVQQMAELGEQQIADVSVAGPWDLSQAISFNNHMKDVTVNSCVHELISQRAAESPESEAIFSRDICMTYHDLDTKSDLLAAYLGTNGLQSEDVVAICFEKSAWAIVAMLAVMKSGGVFMPLDSSHPFARSQGLVQQVNARYVIGSPTTERICSRLSSKSITLSDSFIRGLTGRRPVKENYIKPYPTNAAYILFTSGSTGQPKGITVNHSAICSSIISHGNEFKLSRSSRVLQFASYVFDVSFSEILTTLVFGGTVCVVSNEERLQGISGFINDSNTNVAMLTPSFTTTFTPAQVPSLKTLILGGEAPRKDNLTTWLPHVRLLNGYAPAECCIYALTHSYSSVSETPTILGKTLHMNAWIVEPDDHSRLAPIGCVGELLLHGFTMGRGYVNDEERTSKSFLASDAVSWLPDSLRHPDYRIYKSGDLVRYTSDGDIEYIGRKDTQVKLRGQRIELGEIEYNIKQSSANTNIEHVAVEVLRQGASEALIAFASFHDTPIQNCGADVNDGIQHLAMDTVLQARFDVLRGQLSKSLPAYMVPSFFMPVARMPFLSSMKIDRRKLLEYVQRMNPHQLKALSRSQTESLEPDTDMEIKLRNLWAVVLKVPSENIGKGDQFLQIGGDSISAIQLSTLALENGIKIDVSSVFEDSKLSSMAAAASLATLPFALLPRADIDNIIATVQQKCSLKSVADIEDIYPCTKLQEGLMALSLRQPGSYLSTSTYRLPQHVDISRFMTAWQQTMQQCSNLRTRIIVVDNNTFPYHTQAVIKQAFQWPDTTGLNLDSYLKSLNEVEMGYGKPLCHSALVRDGGEYYFVWKVHHAIYDGWSANLALELLHQHYNQTSSITLQPYVRFIEYIVNLDSEASRQYWTYQLRGARKPSFPAVGKVVKPAIPNVHILKDNFAMPRRTKSTITKASTIRAAWAIILARYSDMKDVCFGATFAGRSAPVSGLATMVGPVITTVPIRCQLPEYMRVSEFLERVQKQGSEITPHEQFGLQNIAKLGDQAREVCDFSSLLVIQPERLLSHSGQILLEDPGLDSQGAVPEQDRQQYFNYPLVIVCNLRDNDVIIDIYYDMNIISKQQATTLCHHLDNVTQQLQSEEDKTLGDLTLAGKWDIQHAINSQHIKPAQASCTHWTIHKQISQQPDATAVASWDGDLSYIELGASASRLMPVLRQMGVGNEIIVPICLPKSKWAIIAMVAVQMAGGAFLHIDPTTTLASLKFMLSETRASLVLTSTLTNERFLGLVDDTLIIDHNSAATFASTGSSIANYEPTSPENASYVFFTQDSSGPSKGIVMEHQAVCSSSEAYGATLGVGPGTRVFQFSPFSSHVGILDALVTLMRGGCICIAAEQDCKSNLSTAIHGTHANWAFLTPTAADLISPKKVPHLRVMVLSGEAITEKTIHRWKDTLELYSMYGPPEAPVCSWNANLGKNGNLANIGQPLASAFWVVEPTGNPRLSALGCVGELVIEGPLLARGYITCHTSEDNQFVEHVDWLPGQGSSRKVFRTGDLVRRNHDGSFDYIRRKDEQIESQGLSVELEEIDHHINMSLPSDMSGIAVILKDYRTHRESLTALLWYTSGVNHSPSPLRIVQNVKEEMISLVSESRSSMSAKLPKSMVPDLYLIFHGTPDRLQSGKVDRNQLIAKAQTTSTEDKLRFTCDMNNRDAPVSAIERELQSIWSSILSIPSESIGRSDNFLQLGGDSISAIQLCSLAGSRNMTLTVDTIFRRPKLSDMADWLAVQKQETSQTYSPFSALDSINATEAVDIALKQCKLKDRTAIEDVFQCTKLQEGLMALSLKASGSYVARHILRVADDVDIGWFKTAWEMTFQSIEILRSRIILINNSAFQVIVEENMHWNDSETAGSERKKNQSTMTSMTYGSPLVEFELTSDRRFVWTIHHALFDGFSLAMIVDTFISIYLKSQTGKFESFGKFIGFTRGLDSKASSDYWANELQAAKRSTFPDVVSANSEQVKQSSSIQRSMAFSKPNNSTITQATVFRAAWAIVLARYSDTKDICFGATVSGRQAPVPGIESIAGPTIATVPVRINTGASISVPGFLQKVQAQAVEMVPFEQFGLQNISRLHSEAKEACRFSSLITIQPMKQFTKSELSIDQFMTPEDEDGFDVDGMSSTYFTYPLVVQVKILDGKVVFDATFQPEMVSESQVERLLRHFEHVALQLSRQEDVPLQNISVASSWDLQQAIEWNKEDVSPVEVLLHDLIAIQAASNPSKEALFSTGRSICYGELDELSTKLAHHLTSLGVGIETIVPFCFEKSIWAVVSILGILKAGGAMMPLDPAHPVKHRQNLVNKANAKVVLVSPSTKMLCADMTTHVIQISEESPIFHNHQLDSTESLPRPTPANAAYVIFSSGSTGTPKGIVVEHRAFAASIRGHAKRFGMDHNSRVMQFSSYVFDVSVSDILSTLVQGGTICVPREEERLQGTAQFIEEARANFTLMPPSFLRTLAPEQVPSLKTLLVGGEALTNEIVERWAEKVKLINAYGPAEASVYSVSHTFKSSKERGATIGRGVSNFAWVTEVDDHDKLAPIGCVGELVLQGPAIARGYLDEAAKQEELFLNTLGCLPADIIKKAPRFYRTGDLVQYDSNGQLVYLGRRDTQVKVRGQRVDLGDIEYQMKRNGSQIEHTVVDLIKRPSMEALVAFVSFKDDEQRQKMGRANIDTVNSLTRAFLGQLSKKLEACLPVHMIPSYFIPIKYMPRTGSGKIDRKVLREQGQELSTEEFVKFAINQRPEFCDCRNEVEFQVRRLWAEVLDYAEQLIGVHDDFYDLGGDSIRIVSLTRRLLSEFNVQIGLSMLNSKNTTIAAMASLINKTHELSNSEIEPPNEPTINLAEEMSQIISTLHPTIKEYTVRPPSVHPQRQETVLLTGSTGYLGTQLLKHLLRSPKVRSVVALVRALTPQHGLERVTKTARIAGWWHDQWLDKLEIWTGDLEASGLGLGADPWERLLGQSRTGSNITAIVHNGAVVNWNADYNRLRGANVQSTVELLRASLKSPIRPTFVFVSGGMKVDIEADRSATSESMRQNIGYVQSKFVAESVVYDTAGQLAHGQSRVSVIKPGIIIGNSSEGVANVDDFIWRLVSAASMLRLYPVEPDGSWISLADVDTVSSAVIEQVFAGDVAPFVDLTEGISSNRFWQLVNSELEVACEPVSWQVWRQKALEQMNAIGEGHPLWPVQHFLGGLGLSIETPTDTASSQKPDLAIKMNVKYLRRVGYLTCRNHATMMNGNEDVISRSTAANVKW</sequence>
<dbReference type="InterPro" id="IPR010071">
    <property type="entry name" value="AA_adenyl_dom"/>
</dbReference>
<dbReference type="SMART" id="SM00823">
    <property type="entry name" value="PKS_PP"/>
    <property type="match status" value="4"/>
</dbReference>